<comment type="caution">
    <text evidence="5">The sequence shown here is derived from an EMBL/GenBank/DDBJ whole genome shotgun (WGS) entry which is preliminary data.</text>
</comment>
<gene>
    <name evidence="5" type="ORF">EZS27_013143</name>
</gene>
<dbReference type="EMBL" id="SNRY01000580">
    <property type="protein sequence ID" value="KAA6338879.1"/>
    <property type="molecule type" value="Genomic_DNA"/>
</dbReference>
<dbReference type="Pfam" id="PF13379">
    <property type="entry name" value="NMT1_2"/>
    <property type="match status" value="1"/>
</dbReference>
<organism evidence="5">
    <name type="scientific">termite gut metagenome</name>
    <dbReference type="NCBI Taxonomy" id="433724"/>
    <lineage>
        <taxon>unclassified sequences</taxon>
        <taxon>metagenomes</taxon>
        <taxon>organismal metagenomes</taxon>
    </lineage>
</organism>
<evidence type="ECO:0000256" key="2">
    <source>
        <dbReference type="ARBA" id="ARBA00010742"/>
    </source>
</evidence>
<accession>A0A5J4RYL7</accession>
<sequence>MKFFSILCSVVLVLSACTNSGSSKKASELQPIRLGAMSSMDYLPFVVAKKQGIYDSLGLEVDIVKFFSANDRDAAFQAGNVDGTVIDYTGAALQQAGGIGLGIVMKNDGYFCLIAGKESGVERIEQLKNTNIAVSHNTVIEYATDQILAQAGIALEEVNKPEINKIPIRLEMLQNGQIDASILPDPFASIAVNNGHILVVTTRELGISVTGTVFSTKALKKKNEEIKLLVKGYNQAVEYIHKHPRSDWIHILIEDAGVPENLAEKITLPLFTLAALPSSEDIKRTVDWLAAKKLVSSTYTGDTLVVVGYRMPN</sequence>
<proteinExistence type="inferred from homology"/>
<dbReference type="PANTHER" id="PTHR30024">
    <property type="entry name" value="ALIPHATIC SULFONATES-BINDING PROTEIN-RELATED"/>
    <property type="match status" value="1"/>
</dbReference>
<evidence type="ECO:0000313" key="5">
    <source>
        <dbReference type="EMBL" id="KAA6338879.1"/>
    </source>
</evidence>
<feature type="domain" description="Solute-binding protein family 3/N-terminal" evidence="4">
    <location>
        <begin position="31"/>
        <end position="244"/>
    </location>
</feature>
<dbReference type="InterPro" id="IPR001638">
    <property type="entry name" value="Solute-binding_3/MltF_N"/>
</dbReference>
<dbReference type="GO" id="GO:0042597">
    <property type="term" value="C:periplasmic space"/>
    <property type="evidence" value="ECO:0007669"/>
    <property type="project" value="UniProtKB-SubCell"/>
</dbReference>
<name>A0A5J4RYL7_9ZZZZ</name>
<dbReference type="SUPFAM" id="SSF53850">
    <property type="entry name" value="Periplasmic binding protein-like II"/>
    <property type="match status" value="1"/>
</dbReference>
<protein>
    <submittedName>
        <fullName evidence="5">NitT/TauT family transport system substrate-binding protein</fullName>
    </submittedName>
</protein>
<dbReference type="Gene3D" id="3.40.190.10">
    <property type="entry name" value="Periplasmic binding protein-like II"/>
    <property type="match status" value="2"/>
</dbReference>
<evidence type="ECO:0000256" key="3">
    <source>
        <dbReference type="ARBA" id="ARBA00022729"/>
    </source>
</evidence>
<dbReference type="AlphaFoldDB" id="A0A5J4RYL7"/>
<comment type="subcellular location">
    <subcellularLocation>
        <location evidence="1">Periplasm</location>
    </subcellularLocation>
</comment>
<dbReference type="SMART" id="SM00062">
    <property type="entry name" value="PBPb"/>
    <property type="match status" value="1"/>
</dbReference>
<dbReference type="PROSITE" id="PS51257">
    <property type="entry name" value="PROKAR_LIPOPROTEIN"/>
    <property type="match status" value="1"/>
</dbReference>
<comment type="similarity">
    <text evidence="2">Belongs to the bacterial solute-binding protein SsuA/TauA family.</text>
</comment>
<evidence type="ECO:0000256" key="1">
    <source>
        <dbReference type="ARBA" id="ARBA00004418"/>
    </source>
</evidence>
<keyword evidence="3" id="KW-0732">Signal</keyword>
<evidence type="ECO:0000259" key="4">
    <source>
        <dbReference type="SMART" id="SM00062"/>
    </source>
</evidence>
<dbReference type="PANTHER" id="PTHR30024:SF47">
    <property type="entry name" value="TAURINE-BINDING PERIPLASMIC PROTEIN"/>
    <property type="match status" value="1"/>
</dbReference>
<reference evidence="5" key="1">
    <citation type="submission" date="2019-03" db="EMBL/GenBank/DDBJ databases">
        <title>Single cell metagenomics reveals metabolic interactions within the superorganism composed of flagellate Streblomastix strix and complex community of Bacteroidetes bacteria on its surface.</title>
        <authorList>
            <person name="Treitli S.C."/>
            <person name="Kolisko M."/>
            <person name="Husnik F."/>
            <person name="Keeling P."/>
            <person name="Hampl V."/>
        </authorList>
    </citation>
    <scope>NUCLEOTIDE SEQUENCE</scope>
    <source>
        <strain evidence="5">STM</strain>
    </source>
</reference>